<evidence type="ECO:0000259" key="5">
    <source>
        <dbReference type="Pfam" id="PF08450"/>
    </source>
</evidence>
<dbReference type="RefSeq" id="WP_230307609.1">
    <property type="nucleotide sequence ID" value="NZ_UXHF01000025.1"/>
</dbReference>
<dbReference type="Gene3D" id="2.120.10.30">
    <property type="entry name" value="TolB, C-terminal domain"/>
    <property type="match status" value="1"/>
</dbReference>
<feature type="binding site" evidence="3">
    <location>
        <position position="167"/>
    </location>
    <ligand>
        <name>substrate</name>
    </ligand>
</feature>
<dbReference type="InterPro" id="IPR011042">
    <property type="entry name" value="6-blade_b-propeller_TolB-like"/>
</dbReference>
<evidence type="ECO:0000313" key="6">
    <source>
        <dbReference type="EMBL" id="VDC49865.1"/>
    </source>
</evidence>
<keyword evidence="3" id="KW-0862">Zinc</keyword>
<proteinExistence type="predicted"/>
<keyword evidence="3" id="KW-0479">Metal-binding</keyword>
<feature type="signal peptide" evidence="4">
    <location>
        <begin position="1"/>
        <end position="26"/>
    </location>
</feature>
<dbReference type="GO" id="GO:0046872">
    <property type="term" value="F:metal ion binding"/>
    <property type="evidence" value="ECO:0007669"/>
    <property type="project" value="UniProtKB-KW"/>
</dbReference>
<dbReference type="InterPro" id="IPR006311">
    <property type="entry name" value="TAT_signal"/>
</dbReference>
<reference evidence="6 7" key="1">
    <citation type="submission" date="2018-11" db="EMBL/GenBank/DDBJ databases">
        <authorList>
            <person name="Peiro R."/>
            <person name="Begona"/>
            <person name="Cbmso G."/>
            <person name="Lopez M."/>
            <person name="Gonzalez S."/>
            <person name="Sacristan E."/>
            <person name="Castillo E."/>
        </authorList>
    </citation>
    <scope>NUCLEOTIDE SEQUENCE [LARGE SCALE GENOMIC DNA]</scope>
    <source>
        <strain evidence="6">Brev_genome</strain>
    </source>
</reference>
<dbReference type="InterPro" id="IPR005511">
    <property type="entry name" value="SMP-30"/>
</dbReference>
<evidence type="ECO:0000256" key="2">
    <source>
        <dbReference type="PIRSR" id="PIRSR605511-1"/>
    </source>
</evidence>
<evidence type="ECO:0000256" key="1">
    <source>
        <dbReference type="ARBA" id="ARBA00022801"/>
    </source>
</evidence>
<dbReference type="Pfam" id="PF08450">
    <property type="entry name" value="SGL"/>
    <property type="match status" value="1"/>
</dbReference>
<feature type="binding site" evidence="3">
    <location>
        <position position="190"/>
    </location>
    <ligand>
        <name>substrate</name>
    </ligand>
</feature>
<organism evidence="6 7">
    <name type="scientific">Brevundimonas mediterranea</name>
    <dbReference type="NCBI Taxonomy" id="74329"/>
    <lineage>
        <taxon>Bacteria</taxon>
        <taxon>Pseudomonadati</taxon>
        <taxon>Pseudomonadota</taxon>
        <taxon>Alphaproteobacteria</taxon>
        <taxon>Caulobacterales</taxon>
        <taxon>Caulobacteraceae</taxon>
        <taxon>Brevundimonas</taxon>
    </lineage>
</organism>
<gene>
    <name evidence="6" type="primary">gnl</name>
    <name evidence="6" type="ORF">BREV_BREV_01514</name>
</gene>
<dbReference type="EMBL" id="UXHF01000025">
    <property type="protein sequence ID" value="VDC49865.1"/>
    <property type="molecule type" value="Genomic_DNA"/>
</dbReference>
<keyword evidence="1" id="KW-0378">Hydrolase</keyword>
<dbReference type="PRINTS" id="PR01790">
    <property type="entry name" value="SMP30FAMILY"/>
</dbReference>
<evidence type="ECO:0000313" key="7">
    <source>
        <dbReference type="Proteomes" id="UP000289220"/>
    </source>
</evidence>
<name>A0A7Z8Y2U0_9CAUL</name>
<feature type="domain" description="SMP-30/Gluconolactonase/LRE-like region" evidence="5">
    <location>
        <begin position="66"/>
        <end position="331"/>
    </location>
</feature>
<dbReference type="PANTHER" id="PTHR47572:SF4">
    <property type="entry name" value="LACTONASE DRP35"/>
    <property type="match status" value="1"/>
</dbReference>
<evidence type="ECO:0000256" key="3">
    <source>
        <dbReference type="PIRSR" id="PIRSR605511-2"/>
    </source>
</evidence>
<dbReference type="PANTHER" id="PTHR47572">
    <property type="entry name" value="LIPOPROTEIN-RELATED"/>
    <property type="match status" value="1"/>
</dbReference>
<sequence length="344" mass="36501">MSRSFALTLSRRLVLAGSLAGSFVGAGCAAARAPASAARVIRHDPALDRLIAPDARLETLASGFTWSEGPVWIADGGYLLFSDVPENRIHRWSERDGVSVFMEPSGYDGADASVFREPGSNGLIAGPRGSILMADHGARAIARVDLATRAKTLLATRYGDARFSSPNDLVQASNGAIFFTDPPYGLKDMDRSPLKETAYNGVYRLDPDGVVTLLDDSLSFPNGIGLSPDQRTLYVAVSDPERPLLLAYDLSRTGQAMKPRVLMDFSDQVGPSNPGLPDGMAVDRAGHLFATGPGGVHVLTPEGRILGRIDTGGAAANCTFGEDGRSLFITAGDRLLRLRTLTLG</sequence>
<dbReference type="InterPro" id="IPR051262">
    <property type="entry name" value="SMP-30/CGR1_Lactonase"/>
</dbReference>
<feature type="binding site" evidence="3">
    <location>
        <position position="222"/>
    </location>
    <ligand>
        <name>a divalent metal cation</name>
        <dbReference type="ChEBI" id="CHEBI:60240"/>
    </ligand>
</feature>
<accession>A0A7Z8Y2U0</accession>
<dbReference type="SUPFAM" id="SSF63829">
    <property type="entry name" value="Calcium-dependent phosphotriesterase"/>
    <property type="match status" value="1"/>
</dbReference>
<dbReference type="PROSITE" id="PS51318">
    <property type="entry name" value="TAT"/>
    <property type="match status" value="1"/>
</dbReference>
<feature type="binding site" evidence="3">
    <location>
        <position position="68"/>
    </location>
    <ligand>
        <name>a divalent metal cation</name>
        <dbReference type="ChEBI" id="CHEBI:60240"/>
    </ligand>
</feature>
<dbReference type="AlphaFoldDB" id="A0A7Z8Y2U0"/>
<dbReference type="GO" id="GO:0016787">
    <property type="term" value="F:hydrolase activity"/>
    <property type="evidence" value="ECO:0007669"/>
    <property type="project" value="UniProtKB-KW"/>
</dbReference>
<keyword evidence="4" id="KW-0732">Signal</keyword>
<comment type="caution">
    <text evidence="6">The sequence shown here is derived from an EMBL/GenBank/DDBJ whole genome shotgun (WGS) entry which is preliminary data.</text>
</comment>
<evidence type="ECO:0000256" key="4">
    <source>
        <dbReference type="SAM" id="SignalP"/>
    </source>
</evidence>
<dbReference type="InterPro" id="IPR013658">
    <property type="entry name" value="SGL"/>
</dbReference>
<feature type="binding site" evidence="3">
    <location>
        <position position="278"/>
    </location>
    <ligand>
        <name>a divalent metal cation</name>
        <dbReference type="ChEBI" id="CHEBI:60240"/>
    </ligand>
</feature>
<feature type="active site" description="Proton donor/acceptor" evidence="2">
    <location>
        <position position="278"/>
    </location>
</feature>
<feature type="chain" id="PRO_5031115884" evidence="4">
    <location>
        <begin position="27"/>
        <end position="344"/>
    </location>
</feature>
<keyword evidence="7" id="KW-1185">Reference proteome</keyword>
<comment type="cofactor">
    <cofactor evidence="3">
        <name>Zn(2+)</name>
        <dbReference type="ChEBI" id="CHEBI:29105"/>
    </cofactor>
    <text evidence="3">Binds 1 divalent metal cation per subunit.</text>
</comment>
<dbReference type="Proteomes" id="UP000289220">
    <property type="component" value="Unassembled WGS sequence"/>
</dbReference>
<protein>
    <submittedName>
        <fullName evidence="6">Gluconolactonase</fullName>
    </submittedName>
</protein>
<dbReference type="PROSITE" id="PS51257">
    <property type="entry name" value="PROKAR_LIPOPROTEIN"/>
    <property type="match status" value="1"/>
</dbReference>